<gene>
    <name evidence="2" type="ORF">NTEN_LOCUS11225</name>
</gene>
<evidence type="ECO:0000313" key="2">
    <source>
        <dbReference type="EMBL" id="CAB0005748.1"/>
    </source>
</evidence>
<accession>A0A6H5GSI9</accession>
<organism evidence="2 3">
    <name type="scientific">Nesidiocoris tenuis</name>
    <dbReference type="NCBI Taxonomy" id="355587"/>
    <lineage>
        <taxon>Eukaryota</taxon>
        <taxon>Metazoa</taxon>
        <taxon>Ecdysozoa</taxon>
        <taxon>Arthropoda</taxon>
        <taxon>Hexapoda</taxon>
        <taxon>Insecta</taxon>
        <taxon>Pterygota</taxon>
        <taxon>Neoptera</taxon>
        <taxon>Paraneoptera</taxon>
        <taxon>Hemiptera</taxon>
        <taxon>Heteroptera</taxon>
        <taxon>Panheteroptera</taxon>
        <taxon>Cimicomorpha</taxon>
        <taxon>Miridae</taxon>
        <taxon>Dicyphina</taxon>
        <taxon>Nesidiocoris</taxon>
    </lineage>
</organism>
<evidence type="ECO:0000313" key="3">
    <source>
        <dbReference type="Proteomes" id="UP000479000"/>
    </source>
</evidence>
<name>A0A6H5GSI9_9HEMI</name>
<feature type="region of interest" description="Disordered" evidence="1">
    <location>
        <begin position="56"/>
        <end position="78"/>
    </location>
</feature>
<feature type="non-terminal residue" evidence="2">
    <location>
        <position position="136"/>
    </location>
</feature>
<evidence type="ECO:0000256" key="1">
    <source>
        <dbReference type="SAM" id="MobiDB-lite"/>
    </source>
</evidence>
<dbReference type="AlphaFoldDB" id="A0A6H5GSI9"/>
<sequence>MKNDRNLFLEGVVVEYLKFQPRKPQVGAVCPKRRPKISSVPLQRGDIRFSAERRQYMTRSDRRGHTTTSDPTQAVGAPPGGRVYWHLASFARHEPGGLSLAYFRTRYLSRTQHWCKVTPRAYAGFRASAAGCDSGS</sequence>
<protein>
    <submittedName>
        <fullName evidence="2">Uncharacterized protein</fullName>
    </submittedName>
</protein>
<dbReference type="EMBL" id="CADCXU010016598">
    <property type="protein sequence ID" value="CAB0005748.1"/>
    <property type="molecule type" value="Genomic_DNA"/>
</dbReference>
<keyword evidence="3" id="KW-1185">Reference proteome</keyword>
<reference evidence="2 3" key="1">
    <citation type="submission" date="2020-02" db="EMBL/GenBank/DDBJ databases">
        <authorList>
            <person name="Ferguson B K."/>
        </authorList>
    </citation>
    <scope>NUCLEOTIDE SEQUENCE [LARGE SCALE GENOMIC DNA]</scope>
</reference>
<proteinExistence type="predicted"/>
<dbReference type="Proteomes" id="UP000479000">
    <property type="component" value="Unassembled WGS sequence"/>
</dbReference>